<proteinExistence type="predicted"/>
<feature type="transmembrane region" description="Helical" evidence="1">
    <location>
        <begin position="87"/>
        <end position="106"/>
    </location>
</feature>
<keyword evidence="1" id="KW-1133">Transmembrane helix</keyword>
<dbReference type="RefSeq" id="WP_278016280.1">
    <property type="nucleotide sequence ID" value="NZ_CP121106.1"/>
</dbReference>
<evidence type="ECO:0000313" key="2">
    <source>
        <dbReference type="EMBL" id="WFL77587.1"/>
    </source>
</evidence>
<keyword evidence="1" id="KW-0812">Transmembrane</keyword>
<dbReference type="EMBL" id="CP121106">
    <property type="protein sequence ID" value="WFL77587.1"/>
    <property type="molecule type" value="Genomic_DNA"/>
</dbReference>
<name>A0ABY8FS47_9SPHN</name>
<dbReference type="InterPro" id="IPR009325">
    <property type="entry name" value="DUF983"/>
</dbReference>
<feature type="transmembrane region" description="Helical" evidence="1">
    <location>
        <begin position="61"/>
        <end position="81"/>
    </location>
</feature>
<evidence type="ECO:0000313" key="3">
    <source>
        <dbReference type="Proteomes" id="UP001215827"/>
    </source>
</evidence>
<protein>
    <submittedName>
        <fullName evidence="2">DUF983 domain-containing protein</fullName>
    </submittedName>
</protein>
<reference evidence="2 3" key="1">
    <citation type="submission" date="2023-03" db="EMBL/GenBank/DDBJ databases">
        <title>Altererythrobacter sp. CAU 1644 isolated from sand.</title>
        <authorList>
            <person name="Kim W."/>
        </authorList>
    </citation>
    <scope>NUCLEOTIDE SEQUENCE [LARGE SCALE GENOMIC DNA]</scope>
    <source>
        <strain evidence="2 3">CAU 1644</strain>
    </source>
</reference>
<sequence length="130" mass="13761">MTADGGPPIEKGQPGIPQAALFGLCPKCGSRTLFDGAAKFADRCRVCGLDLTRFNVGDGPAAFLTLIIGAIIVALALWLDATVRPPFWVHALIWIPVTAGAVLWGLRVSKAWLLQAEHRNNAGEAGSKDL</sequence>
<accession>A0ABY8FS47</accession>
<dbReference type="Pfam" id="PF06170">
    <property type="entry name" value="DUF983"/>
    <property type="match status" value="1"/>
</dbReference>
<organism evidence="2 3">
    <name type="scientific">Altererythrobacter arenosus</name>
    <dbReference type="NCBI Taxonomy" id="3032592"/>
    <lineage>
        <taxon>Bacteria</taxon>
        <taxon>Pseudomonadati</taxon>
        <taxon>Pseudomonadota</taxon>
        <taxon>Alphaproteobacteria</taxon>
        <taxon>Sphingomonadales</taxon>
        <taxon>Erythrobacteraceae</taxon>
        <taxon>Altererythrobacter</taxon>
    </lineage>
</organism>
<keyword evidence="1" id="KW-0472">Membrane</keyword>
<evidence type="ECO:0000256" key="1">
    <source>
        <dbReference type="SAM" id="Phobius"/>
    </source>
</evidence>
<dbReference type="Proteomes" id="UP001215827">
    <property type="component" value="Chromosome"/>
</dbReference>
<keyword evidence="3" id="KW-1185">Reference proteome</keyword>
<gene>
    <name evidence="2" type="ORF">P7228_00555</name>
</gene>